<dbReference type="InterPro" id="IPR036691">
    <property type="entry name" value="Endo/exonu/phosph_ase_sf"/>
</dbReference>
<evidence type="ECO:0000256" key="2">
    <source>
        <dbReference type="SAM" id="SignalP"/>
    </source>
</evidence>
<reference evidence="3 4" key="1">
    <citation type="journal article" date="2017" name="BMC Genomics">
        <title>Chromosome level assembly and secondary metabolite potential of the parasitic fungus Cordyceps militaris.</title>
        <authorList>
            <person name="Kramer G.J."/>
            <person name="Nodwell J.R."/>
        </authorList>
    </citation>
    <scope>NUCLEOTIDE SEQUENCE [LARGE SCALE GENOMIC DNA]</scope>
    <source>
        <strain evidence="3 4">ATCC 34164</strain>
    </source>
</reference>
<dbReference type="PANTHER" id="PTHR41349:SF1">
    <property type="entry name" value="PROTEIN CBG08683"/>
    <property type="match status" value="1"/>
</dbReference>
<accession>A0A2H4SS21</accession>
<name>A0A2H4SS21_CORMI</name>
<sequence length="570" mass="62740">MFLSKWLAAAAVALTMMPAAAAAATGDPIQIYVPPKHVPEVPPMPTPVLTWRFREKETTFAYYNISQSHDKNWIGIWYAYAGEPVNGTKMSSPLLWTYAPGKNGKVVIPTKGLPERPFRAFMMAADSYWPVAEPVDFNTASWRDVRWLAQEVRLPVAREGEFWTHDAGKMTSAAGDAGNRYTIMYCTGDGWVRTTPDGILYGTPTRHSRRDTHLALKVETPRHVNLHMELKVDVRKPTAPLLTKLRVVTLNTWDGGTNVANYHAKQLSILAKVNADIISLQETLGIHGLRLAYALGYHAHQTADAAILSRYPIVEALNATAHSVGVRIALDGDRQQVVVWNAHFPSDQYGPYSFCFDGKNDSAVIADEVATGRAGEAAALAAIVKPYVRRSDTVPVLVMGGFGSPSHLDYTAGTTDLHCGAGEVRWPTSWALTQAGLRDAYRVARPDPIGDTGVTWSPIVPTNAERARREPQDRIDFVYFAGGKSLLRVGDAKTWTYWGKRPLPAPNHARNDWTSDHMGVEAWFYLDLPPGGVVNETALQEQDEAERAGHLPGNGTEGAEVPPLVDEDDW</sequence>
<dbReference type="VEuPathDB" id="FungiDB:CCM_08286"/>
<dbReference type="SUPFAM" id="SSF56219">
    <property type="entry name" value="DNase I-like"/>
    <property type="match status" value="1"/>
</dbReference>
<dbReference type="Gene3D" id="3.60.10.10">
    <property type="entry name" value="Endonuclease/exonuclease/phosphatase"/>
    <property type="match status" value="1"/>
</dbReference>
<dbReference type="AlphaFoldDB" id="A0A2H4SS21"/>
<dbReference type="VEuPathDB" id="FungiDB:A9K55_001220"/>
<dbReference type="GO" id="GO:0004527">
    <property type="term" value="F:exonuclease activity"/>
    <property type="evidence" value="ECO:0007669"/>
    <property type="project" value="UniProtKB-KW"/>
</dbReference>
<dbReference type="OrthoDB" id="276515at2759"/>
<keyword evidence="3" id="KW-0378">Hydrolase</keyword>
<feature type="chain" id="PRO_5014128767" evidence="2">
    <location>
        <begin position="23"/>
        <end position="570"/>
    </location>
</feature>
<keyword evidence="3" id="KW-0269">Exonuclease</keyword>
<organism evidence="3 4">
    <name type="scientific">Cordyceps militaris</name>
    <name type="common">Caterpillar fungus</name>
    <name type="synonym">Clavaria militaris</name>
    <dbReference type="NCBI Taxonomy" id="73501"/>
    <lineage>
        <taxon>Eukaryota</taxon>
        <taxon>Fungi</taxon>
        <taxon>Dikarya</taxon>
        <taxon>Ascomycota</taxon>
        <taxon>Pezizomycotina</taxon>
        <taxon>Sordariomycetes</taxon>
        <taxon>Hypocreomycetidae</taxon>
        <taxon>Hypocreales</taxon>
        <taxon>Cordycipitaceae</taxon>
        <taxon>Cordyceps</taxon>
    </lineage>
</organism>
<dbReference type="EMBL" id="CP023326">
    <property type="protein sequence ID" value="ATY65901.1"/>
    <property type="molecule type" value="Genomic_DNA"/>
</dbReference>
<feature type="region of interest" description="Disordered" evidence="1">
    <location>
        <begin position="540"/>
        <end position="570"/>
    </location>
</feature>
<dbReference type="Proteomes" id="UP000323067">
    <property type="component" value="Chromosome iii"/>
</dbReference>
<evidence type="ECO:0000256" key="1">
    <source>
        <dbReference type="SAM" id="MobiDB-lite"/>
    </source>
</evidence>
<evidence type="ECO:0000313" key="4">
    <source>
        <dbReference type="Proteomes" id="UP000323067"/>
    </source>
</evidence>
<feature type="signal peptide" evidence="2">
    <location>
        <begin position="1"/>
        <end position="22"/>
    </location>
</feature>
<evidence type="ECO:0000313" key="3">
    <source>
        <dbReference type="EMBL" id="ATY65901.1"/>
    </source>
</evidence>
<keyword evidence="2" id="KW-0732">Signal</keyword>
<keyword evidence="3" id="KW-0540">Nuclease</keyword>
<protein>
    <submittedName>
        <fullName evidence="3">Exonuclease III</fullName>
    </submittedName>
</protein>
<dbReference type="PANTHER" id="PTHR41349">
    <property type="match status" value="1"/>
</dbReference>
<proteinExistence type="predicted"/>
<gene>
    <name evidence="3" type="ORF">A9K55_001220</name>
</gene>